<proteinExistence type="predicted"/>
<dbReference type="EMBL" id="JBBJCI010000123">
    <property type="protein sequence ID" value="KAK7247970.1"/>
    <property type="molecule type" value="Genomic_DNA"/>
</dbReference>
<name>A0ABR1G3Z4_AURAN</name>
<organism evidence="2 3">
    <name type="scientific">Aureococcus anophagefferens</name>
    <name type="common">Harmful bloom alga</name>
    <dbReference type="NCBI Taxonomy" id="44056"/>
    <lineage>
        <taxon>Eukaryota</taxon>
        <taxon>Sar</taxon>
        <taxon>Stramenopiles</taxon>
        <taxon>Ochrophyta</taxon>
        <taxon>Pelagophyceae</taxon>
        <taxon>Pelagomonadales</taxon>
        <taxon>Pelagomonadaceae</taxon>
        <taxon>Aureococcus</taxon>
    </lineage>
</organism>
<evidence type="ECO:0000313" key="3">
    <source>
        <dbReference type="Proteomes" id="UP001363151"/>
    </source>
</evidence>
<comment type="caution">
    <text evidence="2">The sequence shown here is derived from an EMBL/GenBank/DDBJ whole genome shotgun (WGS) entry which is preliminary data.</text>
</comment>
<dbReference type="Proteomes" id="UP001363151">
    <property type="component" value="Unassembled WGS sequence"/>
</dbReference>
<evidence type="ECO:0000256" key="1">
    <source>
        <dbReference type="SAM" id="Coils"/>
    </source>
</evidence>
<keyword evidence="3" id="KW-1185">Reference proteome</keyword>
<sequence length="161" mass="17485">MSRGAALDAANGAGEDPEAAARARLASFVSEYRVAAAAVDEAAARARLRALTSKYLDEEDLTGEESEEDEEELREEADAALVRLEAQRSVVDLLADVRAAGGWAAYVAAPRAELLKLRAELLKLRRGASAVRAHERLFLDRSIPDDVVAHVLAFWRSDRDA</sequence>
<accession>A0ABR1G3Z4</accession>
<reference evidence="2 3" key="1">
    <citation type="submission" date="2024-03" db="EMBL/GenBank/DDBJ databases">
        <title>Aureococcus anophagefferens CCMP1851 and Kratosvirus quantuckense: Draft genome of a second virus-susceptible host strain in the model system.</title>
        <authorList>
            <person name="Chase E."/>
            <person name="Truchon A.R."/>
            <person name="Schepens W."/>
            <person name="Wilhelm S.W."/>
        </authorList>
    </citation>
    <scope>NUCLEOTIDE SEQUENCE [LARGE SCALE GENOMIC DNA]</scope>
    <source>
        <strain evidence="2 3">CCMP1851</strain>
    </source>
</reference>
<evidence type="ECO:0000313" key="2">
    <source>
        <dbReference type="EMBL" id="KAK7247970.1"/>
    </source>
</evidence>
<feature type="coiled-coil region" evidence="1">
    <location>
        <begin position="56"/>
        <end position="87"/>
    </location>
</feature>
<keyword evidence="1" id="KW-0175">Coiled coil</keyword>
<protein>
    <submittedName>
        <fullName evidence="2">Spectrin binding protein</fullName>
    </submittedName>
</protein>
<gene>
    <name evidence="2" type="ORF">SO694_00085153</name>
</gene>